<keyword evidence="2" id="KW-0732">Signal</keyword>
<gene>
    <name evidence="3" type="ORF">MCOR33_005486</name>
</gene>
<name>A0ABQ8NKE8_PYRGI</name>
<feature type="compositionally biased region" description="Basic and acidic residues" evidence="1">
    <location>
        <begin position="41"/>
        <end position="53"/>
    </location>
</feature>
<evidence type="ECO:0000313" key="3">
    <source>
        <dbReference type="EMBL" id="KAI6298413.1"/>
    </source>
</evidence>
<feature type="signal peptide" evidence="2">
    <location>
        <begin position="1"/>
        <end position="19"/>
    </location>
</feature>
<feature type="chain" id="PRO_5046892256" evidence="2">
    <location>
        <begin position="20"/>
        <end position="219"/>
    </location>
</feature>
<proteinExistence type="predicted"/>
<accession>A0ABQ8NKE8</accession>
<evidence type="ECO:0000256" key="2">
    <source>
        <dbReference type="SAM" id="SignalP"/>
    </source>
</evidence>
<evidence type="ECO:0000313" key="4">
    <source>
        <dbReference type="Proteomes" id="UP001059893"/>
    </source>
</evidence>
<feature type="compositionally biased region" description="Pro residues" evidence="1">
    <location>
        <begin position="205"/>
        <end position="219"/>
    </location>
</feature>
<comment type="caution">
    <text evidence="3">The sequence shown here is derived from an EMBL/GenBank/DDBJ whole genome shotgun (WGS) entry which is preliminary data.</text>
</comment>
<feature type="region of interest" description="Disordered" evidence="1">
    <location>
        <begin position="173"/>
        <end position="219"/>
    </location>
</feature>
<dbReference type="Proteomes" id="UP001059893">
    <property type="component" value="Unassembled WGS sequence"/>
</dbReference>
<keyword evidence="4" id="KW-1185">Reference proteome</keyword>
<organism evidence="3 4">
    <name type="scientific">Pyricularia grisea</name>
    <name type="common">Crabgrass-specific blast fungus</name>
    <name type="synonym">Magnaporthe grisea</name>
    <dbReference type="NCBI Taxonomy" id="148305"/>
    <lineage>
        <taxon>Eukaryota</taxon>
        <taxon>Fungi</taxon>
        <taxon>Dikarya</taxon>
        <taxon>Ascomycota</taxon>
        <taxon>Pezizomycotina</taxon>
        <taxon>Sordariomycetes</taxon>
        <taxon>Sordariomycetidae</taxon>
        <taxon>Magnaporthales</taxon>
        <taxon>Pyriculariaceae</taxon>
        <taxon>Pyricularia</taxon>
    </lineage>
</organism>
<protein>
    <submittedName>
        <fullName evidence="3">Uncharacterized protein</fullName>
    </submittedName>
</protein>
<feature type="compositionally biased region" description="Low complexity" evidence="1">
    <location>
        <begin position="175"/>
        <end position="199"/>
    </location>
</feature>
<reference evidence="3" key="1">
    <citation type="submission" date="2021-01" db="EMBL/GenBank/DDBJ databases">
        <title>Deciphering the adaptive evolutionary patterns associated with biogeogrpahic diversity in the finger millet blast pathogen Magnaporthe oryzae in Eastern Africa.</title>
        <authorList>
            <person name="Onyema G."/>
            <person name="Shittu T.A."/>
            <person name="Dodsworth S."/>
            <person name="Devilliers S."/>
            <person name="Muthumeenakshi S."/>
            <person name="Sreenivasaprasad S."/>
        </authorList>
    </citation>
    <scope>NUCLEOTIDE SEQUENCE</scope>
    <source>
        <strain evidence="3">D15/s37</strain>
    </source>
</reference>
<feature type="region of interest" description="Disordered" evidence="1">
    <location>
        <begin position="41"/>
        <end position="84"/>
    </location>
</feature>
<sequence length="219" mass="23779">MRPLSLFTVLAVAASGVQALAVAREVNLKLAVRAVDELHAQEPTRAKEQRHIESPQAPRIPEGGHLAERPDEAAAAAPATDHEPVLAARYLPETPTRPPGTFRKKCASTATRLGKMAHTCGNALDKLANRVGGNSGTYFSGQPSQYADPAHLQGQAYSHAMAGQQHPAPQQINVQQGYQQPAYQQQGYQQQGHQQQGYQHSLYPQLPPDQPVYPKPGYQ</sequence>
<dbReference type="EMBL" id="JABSND010000091">
    <property type="protein sequence ID" value="KAI6298413.1"/>
    <property type="molecule type" value="Genomic_DNA"/>
</dbReference>
<evidence type="ECO:0000256" key="1">
    <source>
        <dbReference type="SAM" id="MobiDB-lite"/>
    </source>
</evidence>